<gene>
    <name evidence="6" type="ORF">F2Q68_00031159</name>
</gene>
<feature type="transmembrane region" description="Helical" evidence="5">
    <location>
        <begin position="110"/>
        <end position="133"/>
    </location>
</feature>
<comment type="subcellular location">
    <subcellularLocation>
        <location evidence="1">Membrane</location>
        <topology evidence="1">Multi-pass membrane protein</topology>
    </subcellularLocation>
</comment>
<organism evidence="6 7">
    <name type="scientific">Brassica cretica</name>
    <name type="common">Mustard</name>
    <dbReference type="NCBI Taxonomy" id="69181"/>
    <lineage>
        <taxon>Eukaryota</taxon>
        <taxon>Viridiplantae</taxon>
        <taxon>Streptophyta</taxon>
        <taxon>Embryophyta</taxon>
        <taxon>Tracheophyta</taxon>
        <taxon>Spermatophyta</taxon>
        <taxon>Magnoliopsida</taxon>
        <taxon>eudicotyledons</taxon>
        <taxon>Gunneridae</taxon>
        <taxon>Pentapetalae</taxon>
        <taxon>rosids</taxon>
        <taxon>malvids</taxon>
        <taxon>Brassicales</taxon>
        <taxon>Brassicaceae</taxon>
        <taxon>Brassiceae</taxon>
        <taxon>Brassica</taxon>
    </lineage>
</organism>
<dbReference type="PANTHER" id="PTHR43184">
    <property type="entry name" value="MAJOR FACILITATOR SUPERFAMILY TRANSPORTER 16, ISOFORM B"/>
    <property type="match status" value="1"/>
</dbReference>
<keyword evidence="2 5" id="KW-0812">Transmembrane</keyword>
<evidence type="ECO:0000256" key="3">
    <source>
        <dbReference type="ARBA" id="ARBA00022989"/>
    </source>
</evidence>
<dbReference type="GO" id="GO:0016020">
    <property type="term" value="C:membrane"/>
    <property type="evidence" value="ECO:0007669"/>
    <property type="project" value="UniProtKB-SubCell"/>
</dbReference>
<accession>A0A8S9GCI9</accession>
<keyword evidence="4 5" id="KW-0472">Membrane</keyword>
<dbReference type="AlphaFoldDB" id="A0A8S9GCI9"/>
<sequence>MGIWNAHTSVGNICGSLIAVGVLQCGLGWFFIAPCFIMSLGGVLVYLFLAAYPDNVGFPDINSNSVRSESLVFRIMFLHAFYLLLLVETGEYMSLKTAGNLSTLFDVGGFYQTVNILFMMVAGLFVNGPYALITTAVSVDFGTHGLGRCVLHVGH</sequence>
<dbReference type="InterPro" id="IPR036259">
    <property type="entry name" value="MFS_trans_sf"/>
</dbReference>
<name>A0A8S9GCI9_BRACR</name>
<evidence type="ECO:0000313" key="6">
    <source>
        <dbReference type="EMBL" id="KAF2540992.1"/>
    </source>
</evidence>
<evidence type="ECO:0000256" key="2">
    <source>
        <dbReference type="ARBA" id="ARBA00022692"/>
    </source>
</evidence>
<comment type="caution">
    <text evidence="6">The sequence shown here is derived from an EMBL/GenBank/DDBJ whole genome shotgun (WGS) entry which is preliminary data.</text>
</comment>
<dbReference type="Proteomes" id="UP000712281">
    <property type="component" value="Unassembled WGS sequence"/>
</dbReference>
<feature type="transmembrane region" description="Helical" evidence="5">
    <location>
        <begin position="27"/>
        <end position="50"/>
    </location>
</feature>
<evidence type="ECO:0000256" key="5">
    <source>
        <dbReference type="SAM" id="Phobius"/>
    </source>
</evidence>
<feature type="transmembrane region" description="Helical" evidence="5">
    <location>
        <begin position="71"/>
        <end position="90"/>
    </location>
</feature>
<keyword evidence="3 5" id="KW-1133">Transmembrane helix</keyword>
<evidence type="ECO:0000256" key="1">
    <source>
        <dbReference type="ARBA" id="ARBA00004141"/>
    </source>
</evidence>
<evidence type="ECO:0000313" key="7">
    <source>
        <dbReference type="Proteomes" id="UP000712281"/>
    </source>
</evidence>
<dbReference type="PANTHER" id="PTHR43184:SF12">
    <property type="entry name" value="SUGAR PHOSPHATE EXCHANGER 3"/>
    <property type="match status" value="1"/>
</dbReference>
<reference evidence="6" key="1">
    <citation type="submission" date="2019-12" db="EMBL/GenBank/DDBJ databases">
        <title>Genome sequencing and annotation of Brassica cretica.</title>
        <authorList>
            <person name="Studholme D.J."/>
            <person name="Sarris P.F."/>
        </authorList>
    </citation>
    <scope>NUCLEOTIDE SEQUENCE</scope>
    <source>
        <strain evidence="6">PFS-001/15</strain>
        <tissue evidence="6">Leaf</tissue>
    </source>
</reference>
<proteinExistence type="predicted"/>
<dbReference type="GO" id="GO:0055062">
    <property type="term" value="P:phosphate ion homeostasis"/>
    <property type="evidence" value="ECO:0007669"/>
    <property type="project" value="TreeGrafter"/>
</dbReference>
<dbReference type="Gene3D" id="1.20.1250.20">
    <property type="entry name" value="MFS general substrate transporter like domains"/>
    <property type="match status" value="1"/>
</dbReference>
<protein>
    <submittedName>
        <fullName evidence="6">Uncharacterized protein</fullName>
    </submittedName>
</protein>
<evidence type="ECO:0000256" key="4">
    <source>
        <dbReference type="ARBA" id="ARBA00023136"/>
    </source>
</evidence>
<dbReference type="EMBL" id="QGKW02002005">
    <property type="protein sequence ID" value="KAF2540992.1"/>
    <property type="molecule type" value="Genomic_DNA"/>
</dbReference>